<organism evidence="5 6">
    <name type="scientific">Pseudoduganella ginsengisoli</name>
    <dbReference type="NCBI Taxonomy" id="1462440"/>
    <lineage>
        <taxon>Bacteria</taxon>
        <taxon>Pseudomonadati</taxon>
        <taxon>Pseudomonadota</taxon>
        <taxon>Betaproteobacteria</taxon>
        <taxon>Burkholderiales</taxon>
        <taxon>Oxalobacteraceae</taxon>
        <taxon>Telluria group</taxon>
        <taxon>Pseudoduganella</taxon>
    </lineage>
</organism>
<keyword evidence="2 3" id="KW-0802">TPR repeat</keyword>
<dbReference type="InterPro" id="IPR019734">
    <property type="entry name" value="TPR_rpt"/>
</dbReference>
<evidence type="ECO:0000256" key="1">
    <source>
        <dbReference type="ARBA" id="ARBA00022737"/>
    </source>
</evidence>
<dbReference type="PROSITE" id="PS50005">
    <property type="entry name" value="TPR"/>
    <property type="match status" value="2"/>
</dbReference>
<keyword evidence="6" id="KW-1185">Reference proteome</keyword>
<sequence>PATAAASAAPPTPQQPAPDTGAADIHVQRGAAAPRLNAALQDGYQAFMAGDYATAAQQYANALRQDPNNRDALLGNATIAARRNDMAAAASGYQRLLELNPADADAQAGLLALRPGDLGHSEVRLKELLRRDPGAAPLEFALGNLYAQQGRWPDAQQAYFRAYTAMPDNADYAFNLAVGLDRLSQRKLALTYYQRALDLSRTSPAAFDRTAARRRADQLADSAQGKQP</sequence>
<name>A0A6L6Q8Q9_9BURK</name>
<evidence type="ECO:0000256" key="4">
    <source>
        <dbReference type="SAM" id="MobiDB-lite"/>
    </source>
</evidence>
<dbReference type="SMART" id="SM00028">
    <property type="entry name" value="TPR"/>
    <property type="match status" value="4"/>
</dbReference>
<evidence type="ECO:0000313" key="6">
    <source>
        <dbReference type="Proteomes" id="UP000484015"/>
    </source>
</evidence>
<comment type="caution">
    <text evidence="5">The sequence shown here is derived from an EMBL/GenBank/DDBJ whole genome shotgun (WGS) entry which is preliminary data.</text>
</comment>
<dbReference type="Pfam" id="PF14559">
    <property type="entry name" value="TPR_19"/>
    <property type="match status" value="1"/>
</dbReference>
<dbReference type="OrthoDB" id="5612599at2"/>
<proteinExistence type="predicted"/>
<feature type="region of interest" description="Disordered" evidence="4">
    <location>
        <begin position="208"/>
        <end position="228"/>
    </location>
</feature>
<feature type="region of interest" description="Disordered" evidence="4">
    <location>
        <begin position="1"/>
        <end position="21"/>
    </location>
</feature>
<dbReference type="InterPro" id="IPR011990">
    <property type="entry name" value="TPR-like_helical_dom_sf"/>
</dbReference>
<gene>
    <name evidence="5" type="ORF">GM668_27440</name>
</gene>
<dbReference type="Pfam" id="PF13432">
    <property type="entry name" value="TPR_16"/>
    <property type="match status" value="1"/>
</dbReference>
<protein>
    <submittedName>
        <fullName evidence="5">Tetratricopeptide repeat protein</fullName>
    </submittedName>
</protein>
<dbReference type="RefSeq" id="WP_155442161.1">
    <property type="nucleotide sequence ID" value="NZ_WNLA01000031.1"/>
</dbReference>
<dbReference type="PANTHER" id="PTHR44227">
    <property type="match status" value="1"/>
</dbReference>
<evidence type="ECO:0000256" key="2">
    <source>
        <dbReference type="ARBA" id="ARBA00022803"/>
    </source>
</evidence>
<feature type="compositionally biased region" description="Low complexity" evidence="4">
    <location>
        <begin position="219"/>
        <end position="228"/>
    </location>
</feature>
<dbReference type="AlphaFoldDB" id="A0A6L6Q8Q9"/>
<feature type="repeat" description="TPR" evidence="3">
    <location>
        <begin position="136"/>
        <end position="169"/>
    </location>
</feature>
<accession>A0A6L6Q8Q9</accession>
<evidence type="ECO:0000313" key="5">
    <source>
        <dbReference type="EMBL" id="MTW05816.1"/>
    </source>
</evidence>
<reference evidence="5 6" key="1">
    <citation type="submission" date="2019-11" db="EMBL/GenBank/DDBJ databases">
        <title>Type strains purchased from KCTC, JCM and DSMZ.</title>
        <authorList>
            <person name="Lu H."/>
        </authorList>
    </citation>
    <scope>NUCLEOTIDE SEQUENCE [LARGE SCALE GENOMIC DNA]</scope>
    <source>
        <strain evidence="5 6">KCTC 42409</strain>
    </source>
</reference>
<feature type="non-terminal residue" evidence="5">
    <location>
        <position position="1"/>
    </location>
</feature>
<dbReference type="Gene3D" id="1.25.40.10">
    <property type="entry name" value="Tetratricopeptide repeat domain"/>
    <property type="match status" value="2"/>
</dbReference>
<keyword evidence="1" id="KW-0677">Repeat</keyword>
<evidence type="ECO:0000256" key="3">
    <source>
        <dbReference type="PROSITE-ProRule" id="PRU00339"/>
    </source>
</evidence>
<dbReference type="InterPro" id="IPR052346">
    <property type="entry name" value="O-mannosyl-transferase_TMTC"/>
</dbReference>
<dbReference type="SUPFAM" id="SSF48452">
    <property type="entry name" value="TPR-like"/>
    <property type="match status" value="1"/>
</dbReference>
<dbReference type="Proteomes" id="UP000484015">
    <property type="component" value="Unassembled WGS sequence"/>
</dbReference>
<dbReference type="PANTHER" id="PTHR44227:SF3">
    <property type="entry name" value="PROTEIN O-MANNOSYL-TRANSFERASE TMTC4"/>
    <property type="match status" value="1"/>
</dbReference>
<dbReference type="EMBL" id="WNLA01000031">
    <property type="protein sequence ID" value="MTW05816.1"/>
    <property type="molecule type" value="Genomic_DNA"/>
</dbReference>
<feature type="repeat" description="TPR" evidence="3">
    <location>
        <begin position="36"/>
        <end position="69"/>
    </location>
</feature>